<evidence type="ECO:0000256" key="2">
    <source>
        <dbReference type="ARBA" id="ARBA00022840"/>
    </source>
</evidence>
<name>A0A9P5VDB4_9FUNG</name>
<evidence type="ECO:0000313" key="4">
    <source>
        <dbReference type="EMBL" id="KAF9153328.1"/>
    </source>
</evidence>
<keyword evidence="3" id="KW-0732">Signal</keyword>
<dbReference type="Pfam" id="PF00012">
    <property type="entry name" value="HSP70"/>
    <property type="match status" value="1"/>
</dbReference>
<gene>
    <name evidence="4" type="ORF">BG015_003658</name>
</gene>
<organism evidence="4 5">
    <name type="scientific">Linnemannia schmuckeri</name>
    <dbReference type="NCBI Taxonomy" id="64567"/>
    <lineage>
        <taxon>Eukaryota</taxon>
        <taxon>Fungi</taxon>
        <taxon>Fungi incertae sedis</taxon>
        <taxon>Mucoromycota</taxon>
        <taxon>Mortierellomycotina</taxon>
        <taxon>Mortierellomycetes</taxon>
        <taxon>Mortierellales</taxon>
        <taxon>Mortierellaceae</taxon>
        <taxon>Linnemannia</taxon>
    </lineage>
</organism>
<reference evidence="4" key="1">
    <citation type="journal article" date="2020" name="Fungal Divers.">
        <title>Resolving the Mortierellaceae phylogeny through synthesis of multi-gene phylogenetics and phylogenomics.</title>
        <authorList>
            <person name="Vandepol N."/>
            <person name="Liber J."/>
            <person name="Desiro A."/>
            <person name="Na H."/>
            <person name="Kennedy M."/>
            <person name="Barry K."/>
            <person name="Grigoriev I.V."/>
            <person name="Miller A.N."/>
            <person name="O'Donnell K."/>
            <person name="Stajich J.E."/>
            <person name="Bonito G."/>
        </authorList>
    </citation>
    <scope>NUCLEOTIDE SEQUENCE</scope>
    <source>
        <strain evidence="4">NRRL 6426</strain>
    </source>
</reference>
<evidence type="ECO:0000313" key="5">
    <source>
        <dbReference type="Proteomes" id="UP000748756"/>
    </source>
</evidence>
<dbReference type="EMBL" id="JAAAUQ010000182">
    <property type="protein sequence ID" value="KAF9153328.1"/>
    <property type="molecule type" value="Genomic_DNA"/>
</dbReference>
<evidence type="ECO:0000256" key="1">
    <source>
        <dbReference type="ARBA" id="ARBA00022741"/>
    </source>
</evidence>
<proteinExistence type="predicted"/>
<feature type="chain" id="PRO_5040273138" evidence="3">
    <location>
        <begin position="31"/>
        <end position="569"/>
    </location>
</feature>
<dbReference type="Proteomes" id="UP000748756">
    <property type="component" value="Unassembled WGS sequence"/>
</dbReference>
<dbReference type="GO" id="GO:0140662">
    <property type="term" value="F:ATP-dependent protein folding chaperone"/>
    <property type="evidence" value="ECO:0007669"/>
    <property type="project" value="InterPro"/>
</dbReference>
<dbReference type="OrthoDB" id="2438008at2759"/>
<feature type="signal peptide" evidence="3">
    <location>
        <begin position="1"/>
        <end position="30"/>
    </location>
</feature>
<accession>A0A9P5VDB4</accession>
<sequence length="569" mass="65277">MRQSTKSVVVALVTAAALSLTTLVPSSSMASPIGALKSQQQSSFDAPTNKQVICGTVIAIDFGDDEFSVGYINPTTNEHELFPNDEGEASTASFVRIVDHLDGTQDVIIGKDAVLRPLDAREKAAADSRRLKQQQYYIDHPQTNYSLPVPEHWYEFRADTAYGVGWPGLVNIEYERNGLNKILKSRMSPFFQNDEDEMMMIEGEWENISEMSSSFWYGGNHTDQCVRSPEELNWEDERKRKDHEQLQVVKSLLLGRAKELAARRLQRENVKFAVVTIPSLTTNKKEWSLPESIANAAVRAGLEPVRVLDESEATVFAYELVIAQAETLAGRPQTIVMYYLNSNTEGITVFQSFRDESEDKSEGFLQWKKVAKYHLYQSVKTQMQHALSKWMFERYTAGKYHTDEEIRWLDLYDPDNAMVPPTHPIDFKSVLRWLHRFIGRLQRARKWGPETGDILEKFYLSAFDYVLISHQEWWDFEREFLKTHYRNMLERAYEESGVKMEERPEKVDLFLVMDQSQFRNISSAIMTEALGEGVKELYNPAFLPERAAPYGAARLAEHLTKQSSHSSCT</sequence>
<protein>
    <submittedName>
        <fullName evidence="4">Uncharacterized protein</fullName>
    </submittedName>
</protein>
<comment type="caution">
    <text evidence="4">The sequence shown here is derived from an EMBL/GenBank/DDBJ whole genome shotgun (WGS) entry which is preliminary data.</text>
</comment>
<dbReference type="Gene3D" id="3.30.420.40">
    <property type="match status" value="2"/>
</dbReference>
<evidence type="ECO:0000256" key="3">
    <source>
        <dbReference type="SAM" id="SignalP"/>
    </source>
</evidence>
<dbReference type="InterPro" id="IPR013126">
    <property type="entry name" value="Hsp_70_fam"/>
</dbReference>
<keyword evidence="1" id="KW-0547">Nucleotide-binding</keyword>
<dbReference type="GO" id="GO:0005524">
    <property type="term" value="F:ATP binding"/>
    <property type="evidence" value="ECO:0007669"/>
    <property type="project" value="UniProtKB-KW"/>
</dbReference>
<keyword evidence="2" id="KW-0067">ATP-binding</keyword>
<dbReference type="AlphaFoldDB" id="A0A9P5VDB4"/>
<keyword evidence="5" id="KW-1185">Reference proteome</keyword>